<dbReference type="Pfam" id="PF12520">
    <property type="entry name" value="DUF3723"/>
    <property type="match status" value="1"/>
</dbReference>
<reference evidence="1 2" key="1">
    <citation type="submission" date="2023-01" db="EMBL/GenBank/DDBJ databases">
        <title>Analysis of 21 Apiospora genomes using comparative genomics revels a genus with tremendous synthesis potential of carbohydrate active enzymes and secondary metabolites.</title>
        <authorList>
            <person name="Sorensen T."/>
        </authorList>
    </citation>
    <scope>NUCLEOTIDE SEQUENCE [LARGE SCALE GENOMIC DNA]</scope>
    <source>
        <strain evidence="1 2">CBS 135458</strain>
    </source>
</reference>
<organism evidence="1 2">
    <name type="scientific">Apiospora phragmitis</name>
    <dbReference type="NCBI Taxonomy" id="2905665"/>
    <lineage>
        <taxon>Eukaryota</taxon>
        <taxon>Fungi</taxon>
        <taxon>Dikarya</taxon>
        <taxon>Ascomycota</taxon>
        <taxon>Pezizomycotina</taxon>
        <taxon>Sordariomycetes</taxon>
        <taxon>Xylariomycetidae</taxon>
        <taxon>Amphisphaeriales</taxon>
        <taxon>Apiosporaceae</taxon>
        <taxon>Apiospora</taxon>
    </lineage>
</organism>
<dbReference type="GeneID" id="92088684"/>
<dbReference type="RefSeq" id="XP_066717788.1">
    <property type="nucleotide sequence ID" value="XM_066855621.1"/>
</dbReference>
<proteinExistence type="predicted"/>
<keyword evidence="2" id="KW-1185">Reference proteome</keyword>
<dbReference type="InterPro" id="IPR022198">
    <property type="entry name" value="DUF3723"/>
</dbReference>
<name>A0ABR1VQ31_9PEZI</name>
<dbReference type="EMBL" id="JAQQWL010000005">
    <property type="protein sequence ID" value="KAK8073313.1"/>
    <property type="molecule type" value="Genomic_DNA"/>
</dbReference>
<protein>
    <submittedName>
        <fullName evidence="1">Uncharacterized protein</fullName>
    </submittedName>
</protein>
<comment type="caution">
    <text evidence="1">The sequence shown here is derived from an EMBL/GenBank/DDBJ whole genome shotgun (WGS) entry which is preliminary data.</text>
</comment>
<evidence type="ECO:0000313" key="2">
    <source>
        <dbReference type="Proteomes" id="UP001480595"/>
    </source>
</evidence>
<dbReference type="Proteomes" id="UP001480595">
    <property type="component" value="Unassembled WGS sequence"/>
</dbReference>
<gene>
    <name evidence="1" type="ORF">PG994_004212</name>
</gene>
<evidence type="ECO:0000313" key="1">
    <source>
        <dbReference type="EMBL" id="KAK8073313.1"/>
    </source>
</evidence>
<accession>A0ABR1VQ31</accession>
<sequence>MPAKRSKKLAGLKGETADENILFDFAHIAHVAGFRTLEIDRLLQQDPDRERARRLLTAARKPGQYKYDDLETRITQVVNIMATA</sequence>